<dbReference type="PRINTS" id="PR00973">
    <property type="entry name" value="RIBOSOMALS17"/>
</dbReference>
<dbReference type="GO" id="GO:0006412">
    <property type="term" value="P:translation"/>
    <property type="evidence" value="ECO:0007669"/>
    <property type="project" value="UniProtKB-UniRule"/>
</dbReference>
<dbReference type="CDD" id="cd00364">
    <property type="entry name" value="Ribosomal_uS17"/>
    <property type="match status" value="1"/>
</dbReference>
<comment type="function">
    <text evidence="6">One of the primary rRNA binding proteins, it binds specifically to the 5'-end of 16S ribosomal RNA.</text>
</comment>
<dbReference type="RefSeq" id="WP_348946020.1">
    <property type="nucleotide sequence ID" value="NZ_CP157355.1"/>
</dbReference>
<keyword evidence="4 6" id="KW-0689">Ribosomal protein</keyword>
<dbReference type="EMBL" id="CP157355">
    <property type="protein sequence ID" value="XBM01759.1"/>
    <property type="molecule type" value="Genomic_DNA"/>
</dbReference>
<evidence type="ECO:0000313" key="8">
    <source>
        <dbReference type="EMBL" id="XBM01759.1"/>
    </source>
</evidence>
<dbReference type="HAMAP" id="MF_01345_B">
    <property type="entry name" value="Ribosomal_uS17_B"/>
    <property type="match status" value="1"/>
</dbReference>
<comment type="subunit">
    <text evidence="6">Part of the 30S ribosomal subunit.</text>
</comment>
<evidence type="ECO:0000256" key="1">
    <source>
        <dbReference type="ARBA" id="ARBA00010254"/>
    </source>
</evidence>
<protein>
    <recommendedName>
        <fullName evidence="6">Small ribosomal subunit protein uS17</fullName>
    </recommendedName>
</protein>
<dbReference type="PANTHER" id="PTHR10744">
    <property type="entry name" value="40S RIBOSOMAL PROTEIN S11 FAMILY MEMBER"/>
    <property type="match status" value="1"/>
</dbReference>
<dbReference type="Gene3D" id="2.40.50.140">
    <property type="entry name" value="Nucleic acid-binding proteins"/>
    <property type="match status" value="1"/>
</dbReference>
<dbReference type="AlphaFoldDB" id="A0AAU7FCR7"/>
<dbReference type="GO" id="GO:0003735">
    <property type="term" value="F:structural constituent of ribosome"/>
    <property type="evidence" value="ECO:0007669"/>
    <property type="project" value="UniProtKB-UniRule"/>
</dbReference>
<dbReference type="GO" id="GO:0019843">
    <property type="term" value="F:rRNA binding"/>
    <property type="evidence" value="ECO:0007669"/>
    <property type="project" value="UniProtKB-UniRule"/>
</dbReference>
<dbReference type="InterPro" id="IPR000266">
    <property type="entry name" value="Ribosomal_uS17"/>
</dbReference>
<keyword evidence="2 6" id="KW-0699">rRNA-binding</keyword>
<dbReference type="NCBIfam" id="NF004123">
    <property type="entry name" value="PRK05610.1"/>
    <property type="match status" value="1"/>
</dbReference>
<evidence type="ECO:0000256" key="5">
    <source>
        <dbReference type="ARBA" id="ARBA00023274"/>
    </source>
</evidence>
<keyword evidence="5 6" id="KW-0687">Ribonucleoprotein</keyword>
<gene>
    <name evidence="6 8" type="primary">rpsQ</name>
    <name evidence="8" type="ORF">ABHF33_05650</name>
</gene>
<sequence length="87" mass="9927">MSEAKLKRTLTGRVVSNKMDKTVTVLVERLVKHPLYGKMVRQSKKYHAHDESNQYAEGDVVTIEECRPLSKTKSWVVTGLVEKARVI</sequence>
<evidence type="ECO:0000256" key="4">
    <source>
        <dbReference type="ARBA" id="ARBA00022980"/>
    </source>
</evidence>
<reference evidence="8" key="1">
    <citation type="submission" date="2024-05" db="EMBL/GenBank/DDBJ databases">
        <authorList>
            <person name="Yang L."/>
            <person name="Pan L."/>
        </authorList>
    </citation>
    <scope>NUCLEOTIDE SEQUENCE</scope>
    <source>
        <strain evidence="8">FCG-7</strain>
    </source>
</reference>
<organism evidence="8">
    <name type="scientific">Chitinibacter mangrovi</name>
    <dbReference type="NCBI Taxonomy" id="3153927"/>
    <lineage>
        <taxon>Bacteria</taxon>
        <taxon>Pseudomonadati</taxon>
        <taxon>Pseudomonadota</taxon>
        <taxon>Betaproteobacteria</taxon>
        <taxon>Neisseriales</taxon>
        <taxon>Chitinibacteraceae</taxon>
        <taxon>Chitinibacter</taxon>
    </lineage>
</organism>
<proteinExistence type="inferred from homology"/>
<dbReference type="InterPro" id="IPR019979">
    <property type="entry name" value="Ribosomal_uS17_CS"/>
</dbReference>
<keyword evidence="3 6" id="KW-0694">RNA-binding</keyword>
<comment type="similarity">
    <text evidence="1 6 7">Belongs to the universal ribosomal protein uS17 family.</text>
</comment>
<dbReference type="PROSITE" id="PS00056">
    <property type="entry name" value="RIBOSOMAL_S17"/>
    <property type="match status" value="1"/>
</dbReference>
<dbReference type="SUPFAM" id="SSF50249">
    <property type="entry name" value="Nucleic acid-binding proteins"/>
    <property type="match status" value="1"/>
</dbReference>
<evidence type="ECO:0000256" key="2">
    <source>
        <dbReference type="ARBA" id="ARBA00022730"/>
    </source>
</evidence>
<dbReference type="GO" id="GO:0022627">
    <property type="term" value="C:cytosolic small ribosomal subunit"/>
    <property type="evidence" value="ECO:0007669"/>
    <property type="project" value="UniProtKB-UniRule"/>
</dbReference>
<dbReference type="Pfam" id="PF00366">
    <property type="entry name" value="Ribosomal_S17"/>
    <property type="match status" value="1"/>
</dbReference>
<dbReference type="NCBIfam" id="TIGR03635">
    <property type="entry name" value="uS17_bact"/>
    <property type="match status" value="1"/>
</dbReference>
<dbReference type="KEGG" id="cmav:ABHF33_05650"/>
<evidence type="ECO:0000256" key="6">
    <source>
        <dbReference type="HAMAP-Rule" id="MF_01345"/>
    </source>
</evidence>
<evidence type="ECO:0000256" key="7">
    <source>
        <dbReference type="RuleBase" id="RU003872"/>
    </source>
</evidence>
<accession>A0AAU7FCR7</accession>
<dbReference type="InterPro" id="IPR019984">
    <property type="entry name" value="Ribosomal_uS17_bact/chlr"/>
</dbReference>
<name>A0AAU7FCR7_9NEIS</name>
<dbReference type="PANTHER" id="PTHR10744:SF1">
    <property type="entry name" value="SMALL RIBOSOMAL SUBUNIT PROTEIN US17M"/>
    <property type="match status" value="1"/>
</dbReference>
<evidence type="ECO:0000256" key="3">
    <source>
        <dbReference type="ARBA" id="ARBA00022884"/>
    </source>
</evidence>
<dbReference type="InterPro" id="IPR012340">
    <property type="entry name" value="NA-bd_OB-fold"/>
</dbReference>